<comment type="caution">
    <text evidence="1">The sequence shown here is derived from an EMBL/GenBank/DDBJ whole genome shotgun (WGS) entry which is preliminary data.</text>
</comment>
<accession>A0ABU6J9Z8</accession>
<dbReference type="EMBL" id="JAWIIV010000011">
    <property type="protein sequence ID" value="MEC4720446.1"/>
    <property type="molecule type" value="Genomic_DNA"/>
</dbReference>
<dbReference type="RefSeq" id="WP_326507164.1">
    <property type="nucleotide sequence ID" value="NZ_JAWIIV010000011.1"/>
</dbReference>
<protein>
    <submittedName>
        <fullName evidence="1">Uncharacterized protein</fullName>
    </submittedName>
</protein>
<name>A0ABU6J9Z8_9BURK</name>
<keyword evidence="2" id="KW-1185">Reference proteome</keyword>
<evidence type="ECO:0000313" key="2">
    <source>
        <dbReference type="Proteomes" id="UP001352263"/>
    </source>
</evidence>
<reference evidence="1 2" key="1">
    <citation type="submission" date="2023-10" db="EMBL/GenBank/DDBJ databases">
        <title>Noviherbaspirillum sp. CPCC 100848 genome assembly.</title>
        <authorList>
            <person name="Li X.Y."/>
            <person name="Fang X.M."/>
        </authorList>
    </citation>
    <scope>NUCLEOTIDE SEQUENCE [LARGE SCALE GENOMIC DNA]</scope>
    <source>
        <strain evidence="1 2">CPCC 100848</strain>
    </source>
</reference>
<gene>
    <name evidence="1" type="ORF">RY831_14885</name>
</gene>
<dbReference type="Proteomes" id="UP001352263">
    <property type="component" value="Unassembled WGS sequence"/>
</dbReference>
<organism evidence="1 2">
    <name type="scientific">Noviherbaspirillum album</name>
    <dbReference type="NCBI Taxonomy" id="3080276"/>
    <lineage>
        <taxon>Bacteria</taxon>
        <taxon>Pseudomonadati</taxon>
        <taxon>Pseudomonadota</taxon>
        <taxon>Betaproteobacteria</taxon>
        <taxon>Burkholderiales</taxon>
        <taxon>Oxalobacteraceae</taxon>
        <taxon>Noviherbaspirillum</taxon>
    </lineage>
</organism>
<sequence length="145" mass="15714">MIVAQGHTVAVSQYRGTNEEAQIVRNAVQSFCHLIKASGAFMAVKRFTFGQFAELIEGHYQGGPRIARTVAVLRSVDLRNSDPAIDGRLAEAFLAGEPCADPVAAHMAVMAIYAAGSNRYPTLWDRASRYASSQECVTLAKLARL</sequence>
<proteinExistence type="predicted"/>
<evidence type="ECO:0000313" key="1">
    <source>
        <dbReference type="EMBL" id="MEC4720446.1"/>
    </source>
</evidence>